<sequence>MSVPSKIHNIQLVKTRRNLKRSREETLTKYFNVLKKTNHKMIMTSLLKAHGTRKLKKLLNVYYEGEVHDNLVSELYPLLDRVGYEALEKIVGLCNQIAGDHSGRTAVTLLEESPELIDRLLKYGDKVLVLNVYGLCSQIADYSEGPAVRLLAVSPELIDRVGYEGLEQIAELCSQVAQEDCFVATRLMGLSPELMDRVGYDGLEKVAALCSKVATDRRFIAALLDMTLGLIDKVGIDLLEKVAVLGSQVADYSSRTAVRLLGQSPELIDRVGYDALEQVVRLCSQIAQEDSFVASRLLEMSPGLIDRVSYDCLGMMAELCCLVNSDDSFIAARLLDGSPELVERFHGYGDTELVTNVYGLCSQVARDYNWRTAVRLLGMSPDIIERLLRYGDTKLVLNVYGLCSQVARYSVRAAVSLLEESPDLIGRASYEGLEKVAYKASEIARVKGEEKATSFVRGESSEYADFFEAITEGLELKRVRPVLLHYLNALLGYRIEIVEAQGAATTDGDRIFLPVRIKEFEEEDRNFIMYKVMATHEEAHLEYGSFDFELMRVQDVVSKIKSKYGSAQ</sequence>
<proteinExistence type="predicted"/>
<reference evidence="1" key="1">
    <citation type="submission" date="2020-06" db="EMBL/GenBank/DDBJ databases">
        <title>Unique genomic features of the anaerobic methanotrophic archaea.</title>
        <authorList>
            <person name="Chadwick G.L."/>
            <person name="Skennerton C.T."/>
            <person name="Laso-Perez R."/>
            <person name="Leu A.O."/>
            <person name="Speth D.R."/>
            <person name="Yu H."/>
            <person name="Morgan-Lang C."/>
            <person name="Hatzenpichler R."/>
            <person name="Goudeau D."/>
            <person name="Malmstrom R."/>
            <person name="Brazelton W.J."/>
            <person name="Woyke T."/>
            <person name="Hallam S.J."/>
            <person name="Tyson G.W."/>
            <person name="Wegener G."/>
            <person name="Boetius A."/>
            <person name="Orphan V."/>
        </authorList>
    </citation>
    <scope>NUCLEOTIDE SEQUENCE</scope>
</reference>
<gene>
    <name evidence="1" type="ORF">MLPLCDNK_00025</name>
</gene>
<dbReference type="AlphaFoldDB" id="A0A7G9ZAW9"/>
<dbReference type="EMBL" id="MT631687">
    <property type="protein sequence ID" value="QNO57403.1"/>
    <property type="molecule type" value="Genomic_DNA"/>
</dbReference>
<accession>A0A7G9ZAW9</accession>
<protein>
    <submittedName>
        <fullName evidence="1">Uncharacterized protein</fullName>
    </submittedName>
</protein>
<organism evidence="1">
    <name type="scientific">Candidatus Methanophaga sp. ANME-1 ERB7</name>
    <dbReference type="NCBI Taxonomy" id="2759913"/>
    <lineage>
        <taxon>Archaea</taxon>
        <taxon>Methanobacteriati</taxon>
        <taxon>Methanobacteriota</taxon>
        <taxon>Stenosarchaea group</taxon>
        <taxon>Methanomicrobia</taxon>
        <taxon>Candidatus Methanophagales</taxon>
        <taxon>Candidatus Methanophagaceae</taxon>
        <taxon>Candidatus Methanophaga</taxon>
    </lineage>
</organism>
<name>A0A7G9ZAW9_9EURY</name>
<evidence type="ECO:0000313" key="1">
    <source>
        <dbReference type="EMBL" id="QNO57403.1"/>
    </source>
</evidence>